<gene>
    <name evidence="1" type="ordered locus">SAR116_1090</name>
</gene>
<dbReference type="EMBL" id="CP001751">
    <property type="protein sequence ID" value="ADE39333.1"/>
    <property type="molecule type" value="Genomic_DNA"/>
</dbReference>
<reference evidence="1 2" key="1">
    <citation type="journal article" date="2010" name="J. Bacteriol.">
        <title>Complete genome sequence of "Candidatus Puniceispirillum marinum" IMCC1322, a representative of the SAR116 clade in the Alphaproteobacteria.</title>
        <authorList>
            <person name="Oh H.M."/>
            <person name="Kwon K.K."/>
            <person name="Kang I."/>
            <person name="Kang S.G."/>
            <person name="Lee J.H."/>
            <person name="Kim S.J."/>
            <person name="Cho J.C."/>
        </authorList>
    </citation>
    <scope>NUCLEOTIDE SEQUENCE [LARGE SCALE GENOMIC DNA]</scope>
    <source>
        <strain evidence="1 2">IMCC1322</strain>
    </source>
</reference>
<dbReference type="InterPro" id="IPR009964">
    <property type="entry name" value="DUF1491"/>
</dbReference>
<dbReference type="OrthoDB" id="9809136at2"/>
<evidence type="ECO:0000313" key="2">
    <source>
        <dbReference type="Proteomes" id="UP000007460"/>
    </source>
</evidence>
<dbReference type="KEGG" id="apb:SAR116_1090"/>
<dbReference type="RefSeq" id="WP_013045962.1">
    <property type="nucleotide sequence ID" value="NC_014010.1"/>
</dbReference>
<keyword evidence="2" id="KW-1185">Reference proteome</keyword>
<protein>
    <submittedName>
        <fullName evidence="1">Uncharacterized protein</fullName>
    </submittedName>
</protein>
<proteinExistence type="predicted"/>
<name>D5BST6_PUNMI</name>
<dbReference type="Proteomes" id="UP000007460">
    <property type="component" value="Chromosome"/>
</dbReference>
<dbReference type="eggNOG" id="COG5447">
    <property type="taxonomic scope" value="Bacteria"/>
</dbReference>
<organism evidence="1 2">
    <name type="scientific">Puniceispirillum marinum (strain IMCC1322)</name>
    <dbReference type="NCBI Taxonomy" id="488538"/>
    <lineage>
        <taxon>Bacteria</taxon>
        <taxon>Pseudomonadati</taxon>
        <taxon>Pseudomonadota</taxon>
        <taxon>Alphaproteobacteria</taxon>
        <taxon>Candidatus Puniceispirillales</taxon>
        <taxon>Candidatus Puniceispirillaceae</taxon>
        <taxon>Candidatus Puniceispirillum</taxon>
    </lineage>
</organism>
<dbReference type="AlphaFoldDB" id="D5BST6"/>
<evidence type="ECO:0000313" key="1">
    <source>
        <dbReference type="EMBL" id="ADE39333.1"/>
    </source>
</evidence>
<dbReference type="HOGENOM" id="CLU_146719_1_0_5"/>
<dbReference type="Pfam" id="PF07372">
    <property type="entry name" value="DUF1491"/>
    <property type="match status" value="1"/>
</dbReference>
<dbReference type="STRING" id="488538.SAR116_1090"/>
<sequence>MARLKSGMLVAAALRYASQELIDCVLVRRGDADAGAIYIHVNAGRDQHKILARILDFDGAYNWQAITGTGWVDADTARARLDKEISRDPDAFVLAVDDPKGRNPFDVI</sequence>
<dbReference type="Gene3D" id="3.40.1530.20">
    <property type="entry name" value="Protein of unknown function (DUF1491)"/>
    <property type="match status" value="1"/>
</dbReference>
<accession>D5BST6</accession>